<evidence type="ECO:0000313" key="6">
    <source>
        <dbReference type="Proteomes" id="UP000245488"/>
    </source>
</evidence>
<dbReference type="SMART" id="SM00342">
    <property type="entry name" value="HTH_ARAC"/>
    <property type="match status" value="1"/>
</dbReference>
<protein>
    <recommendedName>
        <fullName evidence="4">HTH araC/xylS-type domain-containing protein</fullName>
    </recommendedName>
</protein>
<dbReference type="InterPro" id="IPR009057">
    <property type="entry name" value="Homeodomain-like_sf"/>
</dbReference>
<sequence>MSSENENNQTLMFHVGPPFDMAYHNNVTNYPVGPHSHNATELYFTLTDLPDVLLGDTILAVPAGTLIIIPPFCVHQLYHEAGEQYERYILTIHDKWLDNVLCEGASAFSYIKEGSMPLLLFPDVEQKRELIRHFDELLSFMDNRTSPDSMVAFFSLLSDIHSLKMKTKKPHSMKISASQKKVNDIISYLSDHLSDNLTISDLASQFYLNPDYLARLFKRHMHVSLGHYITLQRISAAQALLREGKTVREVQEYLGFSSYAYFFRTFQKVTGISPSNYRRISIQNQI</sequence>
<proteinExistence type="predicted"/>
<dbReference type="PANTHER" id="PTHR43280:SF10">
    <property type="entry name" value="REGULATORY PROTEIN POCR"/>
    <property type="match status" value="1"/>
</dbReference>
<name>A0A317G6L0_BUTFI</name>
<keyword evidence="3" id="KW-0804">Transcription</keyword>
<dbReference type="GO" id="GO:0043565">
    <property type="term" value="F:sequence-specific DNA binding"/>
    <property type="evidence" value="ECO:0007669"/>
    <property type="project" value="InterPro"/>
</dbReference>
<evidence type="ECO:0000313" key="5">
    <source>
        <dbReference type="EMBL" id="PWT28323.1"/>
    </source>
</evidence>
<reference evidence="5 6" key="1">
    <citation type="submission" date="2017-09" db="EMBL/GenBank/DDBJ databases">
        <title>High-quality draft genome sequence of Butyrivibrio fibrisolvens INBov1, isolated from cow rumen.</title>
        <authorList>
            <person name="Rodriguez Hernaez J."/>
            <person name="Rivarola M."/>
            <person name="Paniego N."/>
            <person name="Cravero S."/>
            <person name="Ceron Cucchi M."/>
            <person name="Martinez M.C."/>
        </authorList>
    </citation>
    <scope>NUCLEOTIDE SEQUENCE [LARGE SCALE GENOMIC DNA]</scope>
    <source>
        <strain evidence="5 6">INBov1</strain>
    </source>
</reference>
<comment type="caution">
    <text evidence="5">The sequence shown here is derived from an EMBL/GenBank/DDBJ whole genome shotgun (WGS) entry which is preliminary data.</text>
</comment>
<feature type="domain" description="HTH araC/xylS-type" evidence="4">
    <location>
        <begin position="183"/>
        <end position="280"/>
    </location>
</feature>
<evidence type="ECO:0000256" key="3">
    <source>
        <dbReference type="ARBA" id="ARBA00023163"/>
    </source>
</evidence>
<dbReference type="Pfam" id="PF02311">
    <property type="entry name" value="AraC_binding"/>
    <property type="match status" value="1"/>
</dbReference>
<dbReference type="EMBL" id="NXNG01000001">
    <property type="protein sequence ID" value="PWT28323.1"/>
    <property type="molecule type" value="Genomic_DNA"/>
</dbReference>
<dbReference type="GO" id="GO:0003700">
    <property type="term" value="F:DNA-binding transcription factor activity"/>
    <property type="evidence" value="ECO:0007669"/>
    <property type="project" value="InterPro"/>
</dbReference>
<dbReference type="InterPro" id="IPR018060">
    <property type="entry name" value="HTH_AraC"/>
</dbReference>
<dbReference type="InterPro" id="IPR014710">
    <property type="entry name" value="RmlC-like_jellyroll"/>
</dbReference>
<accession>A0A317G6L0</accession>
<dbReference type="Gene3D" id="2.60.120.10">
    <property type="entry name" value="Jelly Rolls"/>
    <property type="match status" value="1"/>
</dbReference>
<dbReference type="SUPFAM" id="SSF46689">
    <property type="entry name" value="Homeodomain-like"/>
    <property type="match status" value="2"/>
</dbReference>
<keyword evidence="6" id="KW-1185">Reference proteome</keyword>
<dbReference type="Pfam" id="PF12833">
    <property type="entry name" value="HTH_18"/>
    <property type="match status" value="1"/>
</dbReference>
<dbReference type="InterPro" id="IPR037923">
    <property type="entry name" value="HTH-like"/>
</dbReference>
<dbReference type="SUPFAM" id="SSF51215">
    <property type="entry name" value="Regulatory protein AraC"/>
    <property type="match status" value="1"/>
</dbReference>
<organism evidence="5 6">
    <name type="scientific">Butyrivibrio fibrisolvens</name>
    <dbReference type="NCBI Taxonomy" id="831"/>
    <lineage>
        <taxon>Bacteria</taxon>
        <taxon>Bacillati</taxon>
        <taxon>Bacillota</taxon>
        <taxon>Clostridia</taxon>
        <taxon>Lachnospirales</taxon>
        <taxon>Lachnospiraceae</taxon>
        <taxon>Butyrivibrio</taxon>
    </lineage>
</organism>
<dbReference type="AlphaFoldDB" id="A0A317G6L0"/>
<gene>
    <name evidence="5" type="ORF">CPT75_14930</name>
</gene>
<evidence type="ECO:0000256" key="1">
    <source>
        <dbReference type="ARBA" id="ARBA00023015"/>
    </source>
</evidence>
<dbReference type="Proteomes" id="UP000245488">
    <property type="component" value="Chromosome"/>
</dbReference>
<dbReference type="InterPro" id="IPR020449">
    <property type="entry name" value="Tscrpt_reg_AraC-type_HTH"/>
</dbReference>
<evidence type="ECO:0000259" key="4">
    <source>
        <dbReference type="PROSITE" id="PS01124"/>
    </source>
</evidence>
<dbReference type="PROSITE" id="PS01124">
    <property type="entry name" value="HTH_ARAC_FAMILY_2"/>
    <property type="match status" value="1"/>
</dbReference>
<dbReference type="PANTHER" id="PTHR43280">
    <property type="entry name" value="ARAC-FAMILY TRANSCRIPTIONAL REGULATOR"/>
    <property type="match status" value="1"/>
</dbReference>
<keyword evidence="2" id="KW-0238">DNA-binding</keyword>
<dbReference type="InterPro" id="IPR003313">
    <property type="entry name" value="AraC-bd"/>
</dbReference>
<keyword evidence="1" id="KW-0805">Transcription regulation</keyword>
<dbReference type="PRINTS" id="PR00032">
    <property type="entry name" value="HTHARAC"/>
</dbReference>
<evidence type="ECO:0000256" key="2">
    <source>
        <dbReference type="ARBA" id="ARBA00023125"/>
    </source>
</evidence>
<dbReference type="RefSeq" id="WP_110073523.1">
    <property type="nucleotide sequence ID" value="NZ_CM009896.1"/>
</dbReference>
<dbReference type="Gene3D" id="1.10.10.60">
    <property type="entry name" value="Homeodomain-like"/>
    <property type="match status" value="2"/>
</dbReference>